<evidence type="ECO:0000256" key="1">
    <source>
        <dbReference type="SAM" id="MobiDB-lite"/>
    </source>
</evidence>
<sequence>MIRPLNTSLALLLGLTLLALPAAPVLARSGDGDEAVGRIVTLDGELRLRRADAGTIELDDRRSTQRAPVLEGDRLRSGPGSRIDIALGADRLRLDENSVVTVVRLDARHVDLWLERGRIAVLLRGDDDPARWRIRSSVGAHLPLGPGLFRVDAPEDERGRAGASATAWRSAMRIETDEDTLQLPPGRRAEPDGRGGWRLGLPQADRFARWAMSEGGESRGTGRALARAPVDLPPDLEGADQLDRNGRWEQSTEWGWLWVPRVGLSWEPFHQGLWRRTDSGWIWIDDAPWGVATYRHGRWLRWDGRWAWMPGPPVRYVEPVAPIAPVPEVVVPPRVVVRPAPPPMVIETRPAPPVREVAPPVTVVRPWAPETPRWSAPVEPPVRQAPPRPDRRAHEEPQAPQAPATPAGPPDELRRSRRAL</sequence>
<keyword evidence="4" id="KW-1185">Reference proteome</keyword>
<reference evidence="3 4" key="1">
    <citation type="submission" date="2020-05" db="EMBL/GenBank/DDBJ databases">
        <title>Genomic Encyclopedia of Type Strains, Phase IV (KMG-V): Genome sequencing to study the core and pangenomes of soil and plant-associated prokaryotes.</title>
        <authorList>
            <person name="Whitman W."/>
        </authorList>
    </citation>
    <scope>NUCLEOTIDE SEQUENCE [LARGE SCALE GENOMIC DNA]</scope>
    <source>
        <strain evidence="3 4">C29</strain>
    </source>
</reference>
<evidence type="ECO:0000313" key="4">
    <source>
        <dbReference type="Proteomes" id="UP001516061"/>
    </source>
</evidence>
<dbReference type="Proteomes" id="UP001516061">
    <property type="component" value="Unassembled WGS sequence"/>
</dbReference>
<dbReference type="RefSeq" id="WP_173807626.1">
    <property type="nucleotide sequence ID" value="NZ_JABSNM010000035.1"/>
</dbReference>
<feature type="compositionally biased region" description="Basic and acidic residues" evidence="1">
    <location>
        <begin position="388"/>
        <end position="397"/>
    </location>
</feature>
<protein>
    <recommendedName>
        <fullName evidence="5">FecR protein domain-containing protein</fullName>
    </recommendedName>
</protein>
<dbReference type="EMBL" id="JABSNM010000035">
    <property type="protein sequence ID" value="NRT58619.1"/>
    <property type="molecule type" value="Genomic_DNA"/>
</dbReference>
<comment type="caution">
    <text evidence="3">The sequence shown here is derived from an EMBL/GenBank/DDBJ whole genome shotgun (WGS) entry which is preliminary data.</text>
</comment>
<evidence type="ECO:0000313" key="3">
    <source>
        <dbReference type="EMBL" id="NRT58619.1"/>
    </source>
</evidence>
<dbReference type="InterPro" id="IPR046535">
    <property type="entry name" value="DUF6600"/>
</dbReference>
<feature type="chain" id="PRO_5045146539" description="FecR protein domain-containing protein" evidence="2">
    <location>
        <begin position="28"/>
        <end position="420"/>
    </location>
</feature>
<evidence type="ECO:0008006" key="5">
    <source>
        <dbReference type="Google" id="ProtNLM"/>
    </source>
</evidence>
<name>A0ABX2G937_9BURK</name>
<feature type="compositionally biased region" description="Pro residues" evidence="1">
    <location>
        <begin position="378"/>
        <end position="387"/>
    </location>
</feature>
<organism evidence="3 4">
    <name type="scientific">Sphaerotilus uruguayifluvii</name>
    <dbReference type="NCBI Taxonomy" id="2735897"/>
    <lineage>
        <taxon>Bacteria</taxon>
        <taxon>Pseudomonadati</taxon>
        <taxon>Pseudomonadota</taxon>
        <taxon>Betaproteobacteria</taxon>
        <taxon>Burkholderiales</taxon>
        <taxon>Sphaerotilaceae</taxon>
        <taxon>Sphaerotilus</taxon>
    </lineage>
</organism>
<proteinExistence type="predicted"/>
<keyword evidence="2" id="KW-0732">Signal</keyword>
<dbReference type="Pfam" id="PF20245">
    <property type="entry name" value="DUF6600"/>
    <property type="match status" value="1"/>
</dbReference>
<gene>
    <name evidence="3" type="ORF">HNQ01_004388</name>
</gene>
<feature type="signal peptide" evidence="2">
    <location>
        <begin position="1"/>
        <end position="27"/>
    </location>
</feature>
<feature type="region of interest" description="Disordered" evidence="1">
    <location>
        <begin position="368"/>
        <end position="420"/>
    </location>
</feature>
<accession>A0ABX2G937</accession>
<evidence type="ECO:0000256" key="2">
    <source>
        <dbReference type="SAM" id="SignalP"/>
    </source>
</evidence>